<keyword evidence="5 8" id="KW-0472">Membrane</keyword>
<keyword evidence="4" id="KW-0297">G-protein coupled receptor</keyword>
<dbReference type="PANTHER" id="PTHR24243">
    <property type="entry name" value="G-PROTEIN COUPLED RECEPTOR"/>
    <property type="match status" value="1"/>
</dbReference>
<reference evidence="10" key="1">
    <citation type="submission" date="2019-05" db="EMBL/GenBank/DDBJ databases">
        <title>Annotation for the trematode Fasciolopsis buski.</title>
        <authorList>
            <person name="Choi Y.-J."/>
        </authorList>
    </citation>
    <scope>NUCLEOTIDE SEQUENCE</scope>
    <source>
        <strain evidence="10">HT</strain>
        <tissue evidence="10">Whole worm</tissue>
    </source>
</reference>
<feature type="transmembrane region" description="Helical" evidence="8">
    <location>
        <begin position="97"/>
        <end position="119"/>
    </location>
</feature>
<evidence type="ECO:0000313" key="11">
    <source>
        <dbReference type="Proteomes" id="UP000728185"/>
    </source>
</evidence>
<keyword evidence="6" id="KW-0675">Receptor</keyword>
<sequence>MLHLACPQNDSSRFIADGFIHYFFSWYIILANLTGTVFSGLCFLVLIKHPRVFAPSTRVWFMAITVSDFFTLLLAANDMYAEVMFTTPYHRLLFKLFGRYNCMVRLSLILSLGWSSNLLQTGLSLERLASVIAPLKTRALITGRLTRLTILGIIIFSCGIAIGINILSYDPKFMEFGEVQNEPDYEVLTACDRVNGSTLLGEVNINLDLTKIVYHLDLIMFRAIPFGTMLISSAIIASLIRCQRRRRTKLMGANTVLQQRHLYSGSSRESQASLLLLTMNLTTLITNPLFLIFELIDGEGSEGRTAGKLTGNICITWVLRQTFNWLLYFNNQTNWIFYIAFGARFRHHIATLFGCRRPGTSGRQAKRSQTVLTRQSPYQTIQGGESRLMIVDPAVYEEQMEQIKSSGLERSSADKCMPLITPVCHTLKM</sequence>
<dbReference type="Gene3D" id="1.20.1070.10">
    <property type="entry name" value="Rhodopsin 7-helix transmembrane proteins"/>
    <property type="match status" value="1"/>
</dbReference>
<protein>
    <submittedName>
        <fullName evidence="10">Rhodopsin orphan GPCR</fullName>
    </submittedName>
</protein>
<gene>
    <name evidence="10" type="ORF">FBUS_01869</name>
</gene>
<accession>A0A8E0VRP6</accession>
<dbReference type="OrthoDB" id="6265304at2759"/>
<dbReference type="Proteomes" id="UP000728185">
    <property type="component" value="Unassembled WGS sequence"/>
</dbReference>
<evidence type="ECO:0000256" key="1">
    <source>
        <dbReference type="ARBA" id="ARBA00004141"/>
    </source>
</evidence>
<name>A0A8E0VRP6_9TREM</name>
<dbReference type="EMBL" id="LUCM01000553">
    <property type="protein sequence ID" value="KAA0200414.1"/>
    <property type="molecule type" value="Genomic_DNA"/>
</dbReference>
<dbReference type="InterPro" id="IPR017452">
    <property type="entry name" value="GPCR_Rhodpsn_7TM"/>
</dbReference>
<dbReference type="GO" id="GO:0005886">
    <property type="term" value="C:plasma membrane"/>
    <property type="evidence" value="ECO:0007669"/>
    <property type="project" value="TreeGrafter"/>
</dbReference>
<comment type="subcellular location">
    <subcellularLocation>
        <location evidence="1">Membrane</location>
        <topology evidence="1">Multi-pass membrane protein</topology>
    </subcellularLocation>
</comment>
<dbReference type="PROSITE" id="PS50262">
    <property type="entry name" value="G_PROTEIN_RECEP_F1_2"/>
    <property type="match status" value="1"/>
</dbReference>
<keyword evidence="2 8" id="KW-0812">Transmembrane</keyword>
<feature type="transmembrane region" description="Helical" evidence="8">
    <location>
        <begin position="148"/>
        <end position="169"/>
    </location>
</feature>
<evidence type="ECO:0000256" key="4">
    <source>
        <dbReference type="ARBA" id="ARBA00023040"/>
    </source>
</evidence>
<keyword evidence="11" id="KW-1185">Reference proteome</keyword>
<dbReference type="InterPro" id="IPR000276">
    <property type="entry name" value="GPCR_Rhodpsn"/>
</dbReference>
<evidence type="ECO:0000256" key="2">
    <source>
        <dbReference type="ARBA" id="ARBA00022692"/>
    </source>
</evidence>
<evidence type="ECO:0000256" key="3">
    <source>
        <dbReference type="ARBA" id="ARBA00022989"/>
    </source>
</evidence>
<dbReference type="SUPFAM" id="SSF81321">
    <property type="entry name" value="Family A G protein-coupled receptor-like"/>
    <property type="match status" value="1"/>
</dbReference>
<feature type="domain" description="G-protein coupled receptors family 1 profile" evidence="9">
    <location>
        <begin position="38"/>
        <end position="338"/>
    </location>
</feature>
<feature type="transmembrane region" description="Helical" evidence="8">
    <location>
        <begin position="59"/>
        <end position="77"/>
    </location>
</feature>
<keyword evidence="7" id="KW-0807">Transducer</keyword>
<evidence type="ECO:0000256" key="5">
    <source>
        <dbReference type="ARBA" id="ARBA00023136"/>
    </source>
</evidence>
<dbReference type="GO" id="GO:0004930">
    <property type="term" value="F:G protein-coupled receptor activity"/>
    <property type="evidence" value="ECO:0007669"/>
    <property type="project" value="UniProtKB-KW"/>
</dbReference>
<dbReference type="Pfam" id="PF00001">
    <property type="entry name" value="7tm_1"/>
    <property type="match status" value="1"/>
</dbReference>
<evidence type="ECO:0000313" key="10">
    <source>
        <dbReference type="EMBL" id="KAA0200414.1"/>
    </source>
</evidence>
<proteinExistence type="predicted"/>
<feature type="transmembrane region" description="Helical" evidence="8">
    <location>
        <begin position="20"/>
        <end position="47"/>
    </location>
</feature>
<evidence type="ECO:0000256" key="6">
    <source>
        <dbReference type="ARBA" id="ARBA00023170"/>
    </source>
</evidence>
<evidence type="ECO:0000256" key="7">
    <source>
        <dbReference type="ARBA" id="ARBA00023224"/>
    </source>
</evidence>
<evidence type="ECO:0000256" key="8">
    <source>
        <dbReference type="SAM" id="Phobius"/>
    </source>
</evidence>
<organism evidence="10 11">
    <name type="scientific">Fasciolopsis buskii</name>
    <dbReference type="NCBI Taxonomy" id="27845"/>
    <lineage>
        <taxon>Eukaryota</taxon>
        <taxon>Metazoa</taxon>
        <taxon>Spiralia</taxon>
        <taxon>Lophotrochozoa</taxon>
        <taxon>Platyhelminthes</taxon>
        <taxon>Trematoda</taxon>
        <taxon>Digenea</taxon>
        <taxon>Plagiorchiida</taxon>
        <taxon>Echinostomata</taxon>
        <taxon>Echinostomatoidea</taxon>
        <taxon>Fasciolidae</taxon>
        <taxon>Fasciolopsis</taxon>
    </lineage>
</organism>
<dbReference type="AlphaFoldDB" id="A0A8E0VRP6"/>
<dbReference type="PANTHER" id="PTHR24243:SF208">
    <property type="entry name" value="PYROKININ-1 RECEPTOR"/>
    <property type="match status" value="1"/>
</dbReference>
<feature type="transmembrane region" description="Helical" evidence="8">
    <location>
        <begin position="219"/>
        <end position="240"/>
    </location>
</feature>
<keyword evidence="3 8" id="KW-1133">Transmembrane helix</keyword>
<comment type="caution">
    <text evidence="10">The sequence shown here is derived from an EMBL/GenBank/DDBJ whole genome shotgun (WGS) entry which is preliminary data.</text>
</comment>
<evidence type="ECO:0000259" key="9">
    <source>
        <dbReference type="PROSITE" id="PS50262"/>
    </source>
</evidence>